<evidence type="ECO:0000256" key="2">
    <source>
        <dbReference type="SAM" id="Phobius"/>
    </source>
</evidence>
<feature type="transmembrane region" description="Helical" evidence="2">
    <location>
        <begin position="21"/>
        <end position="39"/>
    </location>
</feature>
<gene>
    <name evidence="3" type="ORF">EAH_00019400</name>
</gene>
<sequence>MREEAVPHKMKKSIGHAFLRSHVASLISVVGVVVVYAVWRCALHLGEGKWRPAATGRLLAAGGEEEEGSFACRYAGEGEDEGGHTGEAEYPDEATELLARGSSVISTFVCVAESAQSLLLRLPVADRHKAACLLFSGVIVEFSALLSLVGEGVRTSFNPATAAVNQVILNIAGSIPLGSIRGAESKYYRLRLIIKKLKRTRHQLPVLPEEERMQKLRELLFLQELSHTQIKAAFDTMESVVTPLGNVDRGDLAHAMAQLSHTVYARKNQVMRDGRLREWLTVNESPWKHSPLLPRNYLDFILLQDQPNFNNLVAELTDPTLPFARPRRAPLGMRTTEEEIQMQRAPEFGLAEEGVKEQSAFQRRGYEAIPWACRSPQRSQLQAPHAEMRAPHRHSPGMENNVYREGSGQGCDHNRTEFLTGGGAIGGGISEASAPLLSSQWDFIRSSDEGYNLFSFPPTWQENKQSDEVTVDSLGWSSQEASGVAADAAEQNVLMDVGMPTPGHTNDIASAVRLLLTSRSSLLSSQTLSSPQQEATVHVEIGDGASRAPGSHRGTRRVYHGVAEGEPRGVQTPESDASAAGGDSGKGSAA</sequence>
<evidence type="ECO:0000313" key="4">
    <source>
        <dbReference type="Proteomes" id="UP000018050"/>
    </source>
</evidence>
<name>U6GBM9_EIMAC</name>
<reference evidence="3" key="1">
    <citation type="submission" date="2013-10" db="EMBL/GenBank/DDBJ databases">
        <title>Genomic analysis of the causative agents of coccidiosis in chickens.</title>
        <authorList>
            <person name="Reid A.J."/>
            <person name="Blake D."/>
            <person name="Billington K."/>
            <person name="Browne H."/>
            <person name="Dunn M."/>
            <person name="Hung S."/>
            <person name="Kawahara F."/>
            <person name="Miranda-Saavedra D."/>
            <person name="Mourier T."/>
            <person name="Nagra H."/>
            <person name="Otto T.D."/>
            <person name="Rawlings N."/>
            <person name="Sanchez A."/>
            <person name="Sanders M."/>
            <person name="Subramaniam C."/>
            <person name="Tay Y."/>
            <person name="Dear P."/>
            <person name="Doerig C."/>
            <person name="Gruber A."/>
            <person name="Parkinson J."/>
            <person name="Shirley M."/>
            <person name="Wan K.L."/>
            <person name="Berriman M."/>
            <person name="Tomley F."/>
            <person name="Pain A."/>
        </authorList>
    </citation>
    <scope>NUCLEOTIDE SEQUENCE</scope>
    <source>
        <strain evidence="3">Houghton</strain>
    </source>
</reference>
<proteinExistence type="predicted"/>
<evidence type="ECO:0000256" key="1">
    <source>
        <dbReference type="SAM" id="MobiDB-lite"/>
    </source>
</evidence>
<dbReference type="Proteomes" id="UP000018050">
    <property type="component" value="Unassembled WGS sequence"/>
</dbReference>
<keyword evidence="2" id="KW-0472">Membrane</keyword>
<reference evidence="3" key="2">
    <citation type="submission" date="2013-10" db="EMBL/GenBank/DDBJ databases">
        <authorList>
            <person name="Aslett M."/>
        </authorList>
    </citation>
    <scope>NUCLEOTIDE SEQUENCE</scope>
    <source>
        <strain evidence="3">Houghton</strain>
    </source>
</reference>
<dbReference type="GeneID" id="25270010"/>
<dbReference type="RefSeq" id="XP_013252769.1">
    <property type="nucleotide sequence ID" value="XM_013397315.1"/>
</dbReference>
<evidence type="ECO:0000313" key="3">
    <source>
        <dbReference type="EMBL" id="CDI76743.1"/>
    </source>
</evidence>
<feature type="compositionally biased region" description="Low complexity" evidence="1">
    <location>
        <begin position="575"/>
        <end position="590"/>
    </location>
</feature>
<accession>U6GBM9</accession>
<feature type="region of interest" description="Disordered" evidence="1">
    <location>
        <begin position="542"/>
        <end position="590"/>
    </location>
</feature>
<keyword evidence="2" id="KW-0812">Transmembrane</keyword>
<protein>
    <submittedName>
        <fullName evidence="3">Uncharacterized protein</fullName>
    </submittedName>
</protein>
<keyword evidence="2" id="KW-1133">Transmembrane helix</keyword>
<dbReference type="OrthoDB" id="348613at2759"/>
<dbReference type="AlphaFoldDB" id="U6GBM9"/>
<organism evidence="3 4">
    <name type="scientific">Eimeria acervulina</name>
    <name type="common">Coccidian parasite</name>
    <dbReference type="NCBI Taxonomy" id="5801"/>
    <lineage>
        <taxon>Eukaryota</taxon>
        <taxon>Sar</taxon>
        <taxon>Alveolata</taxon>
        <taxon>Apicomplexa</taxon>
        <taxon>Conoidasida</taxon>
        <taxon>Coccidia</taxon>
        <taxon>Eucoccidiorida</taxon>
        <taxon>Eimeriorina</taxon>
        <taxon>Eimeriidae</taxon>
        <taxon>Eimeria</taxon>
    </lineage>
</organism>
<dbReference type="EMBL" id="HG670451">
    <property type="protein sequence ID" value="CDI76743.1"/>
    <property type="molecule type" value="Genomic_DNA"/>
</dbReference>
<dbReference type="VEuPathDB" id="ToxoDB:EAH_00019400"/>
<keyword evidence="4" id="KW-1185">Reference proteome</keyword>